<keyword evidence="3" id="KW-0731">Sigma factor</keyword>
<proteinExistence type="inferred from homology"/>
<evidence type="ECO:0000313" key="8">
    <source>
        <dbReference type="EMBL" id="MDG3006953.1"/>
    </source>
</evidence>
<keyword evidence="2" id="KW-0805">Transcription regulation</keyword>
<comment type="similarity">
    <text evidence="1">Belongs to the sigma-70 factor family. ECF subfamily.</text>
</comment>
<dbReference type="InterPro" id="IPR013249">
    <property type="entry name" value="RNA_pol_sigma70_r4_t2"/>
</dbReference>
<keyword evidence="4" id="KW-0804">Transcription</keyword>
<dbReference type="InterPro" id="IPR039425">
    <property type="entry name" value="RNA_pol_sigma-70-like"/>
</dbReference>
<dbReference type="Pfam" id="PF08281">
    <property type="entry name" value="Sigma70_r4_2"/>
    <property type="match status" value="1"/>
</dbReference>
<dbReference type="SUPFAM" id="SSF88659">
    <property type="entry name" value="Sigma3 and sigma4 domains of RNA polymerase sigma factors"/>
    <property type="match status" value="1"/>
</dbReference>
<evidence type="ECO:0000259" key="6">
    <source>
        <dbReference type="Pfam" id="PF04542"/>
    </source>
</evidence>
<dbReference type="Proteomes" id="UP001216907">
    <property type="component" value="Unassembled WGS sequence"/>
</dbReference>
<feature type="compositionally biased region" description="Gly residues" evidence="5">
    <location>
        <begin position="472"/>
        <end position="485"/>
    </location>
</feature>
<evidence type="ECO:0000256" key="1">
    <source>
        <dbReference type="ARBA" id="ARBA00010641"/>
    </source>
</evidence>
<feature type="compositionally biased region" description="Low complexity" evidence="5">
    <location>
        <begin position="328"/>
        <end position="340"/>
    </location>
</feature>
<feature type="domain" description="RNA polymerase sigma factor 70 region 4 type 2" evidence="7">
    <location>
        <begin position="152"/>
        <end position="202"/>
    </location>
</feature>
<feature type="compositionally biased region" description="Low complexity" evidence="5">
    <location>
        <begin position="423"/>
        <end position="436"/>
    </location>
</feature>
<reference evidence="8 9" key="1">
    <citation type="submission" date="2023-03" db="EMBL/GenBank/DDBJ databases">
        <title>Paludisphaera mucosa sp. nov. a novel planctomycete from northern fen.</title>
        <authorList>
            <person name="Ivanova A."/>
        </authorList>
    </citation>
    <scope>NUCLEOTIDE SEQUENCE [LARGE SCALE GENOMIC DNA]</scope>
    <source>
        <strain evidence="8 9">Pla2</strain>
    </source>
</reference>
<feature type="region of interest" description="Disordered" evidence="5">
    <location>
        <begin position="418"/>
        <end position="491"/>
    </location>
</feature>
<dbReference type="RefSeq" id="WP_277863243.1">
    <property type="nucleotide sequence ID" value="NZ_JARRAG010000002.1"/>
</dbReference>
<evidence type="ECO:0000313" key="9">
    <source>
        <dbReference type="Proteomes" id="UP001216907"/>
    </source>
</evidence>
<feature type="compositionally biased region" description="Basic and acidic residues" evidence="5">
    <location>
        <begin position="371"/>
        <end position="386"/>
    </location>
</feature>
<feature type="region of interest" description="Disordered" evidence="5">
    <location>
        <begin position="362"/>
        <end position="386"/>
    </location>
</feature>
<evidence type="ECO:0000256" key="2">
    <source>
        <dbReference type="ARBA" id="ARBA00023015"/>
    </source>
</evidence>
<dbReference type="InterPro" id="IPR036388">
    <property type="entry name" value="WH-like_DNA-bd_sf"/>
</dbReference>
<dbReference type="Pfam" id="PF04542">
    <property type="entry name" value="Sigma70_r2"/>
    <property type="match status" value="1"/>
</dbReference>
<dbReference type="InterPro" id="IPR013324">
    <property type="entry name" value="RNA_pol_sigma_r3/r4-like"/>
</dbReference>
<feature type="region of interest" description="Disordered" evidence="5">
    <location>
        <begin position="321"/>
        <end position="342"/>
    </location>
</feature>
<gene>
    <name evidence="8" type="ORF">PZE19_24545</name>
</gene>
<keyword evidence="9" id="KW-1185">Reference proteome</keyword>
<evidence type="ECO:0000256" key="5">
    <source>
        <dbReference type="SAM" id="MobiDB-lite"/>
    </source>
</evidence>
<feature type="compositionally biased region" description="Low complexity" evidence="5">
    <location>
        <begin position="461"/>
        <end position="471"/>
    </location>
</feature>
<dbReference type="Gene3D" id="1.10.10.10">
    <property type="entry name" value="Winged helix-like DNA-binding domain superfamily/Winged helix DNA-binding domain"/>
    <property type="match status" value="1"/>
</dbReference>
<dbReference type="InterPro" id="IPR014284">
    <property type="entry name" value="RNA_pol_sigma-70_dom"/>
</dbReference>
<dbReference type="InterPro" id="IPR013325">
    <property type="entry name" value="RNA_pol_sigma_r2"/>
</dbReference>
<dbReference type="PANTHER" id="PTHR43133">
    <property type="entry name" value="RNA POLYMERASE ECF-TYPE SIGMA FACTO"/>
    <property type="match status" value="1"/>
</dbReference>
<dbReference type="SUPFAM" id="SSF88946">
    <property type="entry name" value="Sigma2 domain of RNA polymerase sigma factors"/>
    <property type="match status" value="1"/>
</dbReference>
<dbReference type="InterPro" id="IPR007627">
    <property type="entry name" value="RNA_pol_sigma70_r2"/>
</dbReference>
<feature type="domain" description="RNA polymerase sigma-70 region 2" evidence="6">
    <location>
        <begin position="49"/>
        <end position="110"/>
    </location>
</feature>
<dbReference type="NCBIfam" id="TIGR02937">
    <property type="entry name" value="sigma70-ECF"/>
    <property type="match status" value="1"/>
</dbReference>
<name>A0ABT6FH92_9BACT</name>
<dbReference type="Gene3D" id="1.10.1740.10">
    <property type="match status" value="1"/>
</dbReference>
<evidence type="ECO:0000259" key="7">
    <source>
        <dbReference type="Pfam" id="PF08281"/>
    </source>
</evidence>
<accession>A0ABT6FH92</accession>
<evidence type="ECO:0000256" key="4">
    <source>
        <dbReference type="ARBA" id="ARBA00023163"/>
    </source>
</evidence>
<dbReference type="PANTHER" id="PTHR43133:SF51">
    <property type="entry name" value="RNA POLYMERASE SIGMA FACTOR"/>
    <property type="match status" value="1"/>
</dbReference>
<dbReference type="CDD" id="cd06171">
    <property type="entry name" value="Sigma70_r4"/>
    <property type="match status" value="1"/>
</dbReference>
<organism evidence="8 9">
    <name type="scientific">Paludisphaera mucosa</name>
    <dbReference type="NCBI Taxonomy" id="3030827"/>
    <lineage>
        <taxon>Bacteria</taxon>
        <taxon>Pseudomonadati</taxon>
        <taxon>Planctomycetota</taxon>
        <taxon>Planctomycetia</taxon>
        <taxon>Isosphaerales</taxon>
        <taxon>Isosphaeraceae</taxon>
        <taxon>Paludisphaera</taxon>
    </lineage>
</organism>
<sequence>MSQVTSARHDGYTRAVERLFEDGSAIGFTESQLLDRFASRRDEAAFAALVDRHGPMVQGVCRRFLRDPNDVDDAFQAVFLVLARKAGNLRRKDLVANWLYGVACRVAVRSRVMAARRIQEATNEDGGRLEVDSRRPAGCHPADALARDEERMRLHEEVERLPGRYRAPVVACYLEGRTHEEAAALLGCPVGTVKGRLARARDLLRKRLERRGVAAPAAALATALASSDLRAAVPAPLASETVRHAVALAASPAAWMTTTAISSSVRSLTEGAIQAMFYSQLKTLAIPGTIVAAGLLAAGASLAAYPHDAPKADEGPTAMLAAQEESKPSPAAESPKSRSPQETVALLQEVLSKYQKSLERAEAEAGEVEEEAAKEKAAERHKGRAGDMLKELREQIGDDDASGGLLVTFADFLEKAEKRDAPRAGAEAAAEAAQPTETEEPASESAPKPQAELKKPSSPEGGEQAPQAAGMAAGGFGGEGGGGFSGPTPEQTRQQIAWLAAAISKVDDNPTSVAANEALAAPFTLRSGEKSTLGELLSQIRGSLTTSDGKKLPVYVDPVGIQDAGATLDSPVSIDLEDVPLKLSLRLMLKQLGLAYCVRDGVLIISSLEGIQQELLEAQREMMGLHPDKAIMGAGGGGGMGGMGQGFGGGAGGSGMM</sequence>
<dbReference type="EMBL" id="JARRAG010000002">
    <property type="protein sequence ID" value="MDG3006953.1"/>
    <property type="molecule type" value="Genomic_DNA"/>
</dbReference>
<comment type="caution">
    <text evidence="8">The sequence shown here is derived from an EMBL/GenBank/DDBJ whole genome shotgun (WGS) entry which is preliminary data.</text>
</comment>
<evidence type="ECO:0000256" key="3">
    <source>
        <dbReference type="ARBA" id="ARBA00023082"/>
    </source>
</evidence>
<protein>
    <submittedName>
        <fullName evidence="8">RNA polymerase sigma factor</fullName>
    </submittedName>
</protein>